<proteinExistence type="predicted"/>
<feature type="transmembrane region" description="Helical" evidence="1">
    <location>
        <begin position="7"/>
        <end position="27"/>
    </location>
</feature>
<reference evidence="2 3" key="1">
    <citation type="submission" date="2016-10" db="EMBL/GenBank/DDBJ databases">
        <authorList>
            <person name="Varghese N."/>
            <person name="Submissions S."/>
        </authorList>
    </citation>
    <scope>NUCLEOTIDE SEQUENCE [LARGE SCALE GENOMIC DNA]</scope>
    <source>
        <strain evidence="2 3">YR512</strain>
    </source>
</reference>
<sequence>MLGFVYLIMFLYAILSSCIIALIYWILSERAYFSVLIVWFLSVIFSFFFLGLLEYYGIPIIR</sequence>
<comment type="caution">
    <text evidence="2">The sequence shown here is derived from an EMBL/GenBank/DDBJ whole genome shotgun (WGS) entry which is preliminary data.</text>
</comment>
<gene>
    <name evidence="2" type="ORF">SAMN05518863_102182</name>
</gene>
<organism evidence="2 3">
    <name type="scientific">Candidatus Pantoea symbiotica</name>
    <dbReference type="NCBI Taxonomy" id="1884370"/>
    <lineage>
        <taxon>Bacteria</taxon>
        <taxon>Pseudomonadati</taxon>
        <taxon>Pseudomonadota</taxon>
        <taxon>Gammaproteobacteria</taxon>
        <taxon>Enterobacterales</taxon>
        <taxon>Erwiniaceae</taxon>
        <taxon>Pantoea</taxon>
    </lineage>
</organism>
<name>A0A1I3T2L4_9GAMM</name>
<evidence type="ECO:0000313" key="3">
    <source>
        <dbReference type="Proteomes" id="UP000198841"/>
    </source>
</evidence>
<keyword evidence="1" id="KW-0472">Membrane</keyword>
<dbReference type="EMBL" id="FOSD01000002">
    <property type="protein sequence ID" value="SFJ64429.1"/>
    <property type="molecule type" value="Genomic_DNA"/>
</dbReference>
<dbReference type="Proteomes" id="UP000198841">
    <property type="component" value="Unassembled WGS sequence"/>
</dbReference>
<protein>
    <submittedName>
        <fullName evidence="2">Uncharacterized protein</fullName>
    </submittedName>
</protein>
<keyword evidence="3" id="KW-1185">Reference proteome</keyword>
<evidence type="ECO:0000256" key="1">
    <source>
        <dbReference type="SAM" id="Phobius"/>
    </source>
</evidence>
<evidence type="ECO:0000313" key="2">
    <source>
        <dbReference type="EMBL" id="SFJ64429.1"/>
    </source>
</evidence>
<keyword evidence="1" id="KW-0812">Transmembrane</keyword>
<keyword evidence="1" id="KW-1133">Transmembrane helix</keyword>
<accession>A0A1I3T2L4</accession>
<feature type="transmembrane region" description="Helical" evidence="1">
    <location>
        <begin position="33"/>
        <end position="56"/>
    </location>
</feature>